<dbReference type="AlphaFoldDB" id="E4ZJF9"/>
<keyword evidence="2" id="KW-1185">Reference proteome</keyword>
<evidence type="ECO:0000313" key="2">
    <source>
        <dbReference type="Proteomes" id="UP000002668"/>
    </source>
</evidence>
<reference evidence="2" key="1">
    <citation type="journal article" date="2011" name="Nat. Commun.">
        <title>Effector diversification within compartments of the Leptosphaeria maculans genome affected by Repeat-Induced Point mutations.</title>
        <authorList>
            <person name="Rouxel T."/>
            <person name="Grandaubert J."/>
            <person name="Hane J.K."/>
            <person name="Hoede C."/>
            <person name="van de Wouw A.P."/>
            <person name="Couloux A."/>
            <person name="Dominguez V."/>
            <person name="Anthouard V."/>
            <person name="Bally P."/>
            <person name="Bourras S."/>
            <person name="Cozijnsen A.J."/>
            <person name="Ciuffetti L.M."/>
            <person name="Degrave A."/>
            <person name="Dilmaghani A."/>
            <person name="Duret L."/>
            <person name="Fudal I."/>
            <person name="Goodwin S.B."/>
            <person name="Gout L."/>
            <person name="Glaser N."/>
            <person name="Linglin J."/>
            <person name="Kema G.H.J."/>
            <person name="Lapalu N."/>
            <person name="Lawrence C.B."/>
            <person name="May K."/>
            <person name="Meyer M."/>
            <person name="Ollivier B."/>
            <person name="Poulain J."/>
            <person name="Schoch C.L."/>
            <person name="Simon A."/>
            <person name="Spatafora J.W."/>
            <person name="Stachowiak A."/>
            <person name="Turgeon B.G."/>
            <person name="Tyler B.M."/>
            <person name="Vincent D."/>
            <person name="Weissenbach J."/>
            <person name="Amselem J."/>
            <person name="Quesneville H."/>
            <person name="Oliver R.P."/>
            <person name="Wincker P."/>
            <person name="Balesdent M.-H."/>
            <person name="Howlett B.J."/>
        </authorList>
    </citation>
    <scope>NUCLEOTIDE SEQUENCE [LARGE SCALE GENOMIC DNA]</scope>
    <source>
        <strain evidence="2">JN3 / isolate v23.1.3 / race Av1-4-5-6-7-8</strain>
    </source>
</reference>
<proteinExistence type="predicted"/>
<evidence type="ECO:0000313" key="1">
    <source>
        <dbReference type="EMBL" id="CBX91590.1"/>
    </source>
</evidence>
<dbReference type="EMBL" id="FP929072">
    <property type="protein sequence ID" value="CBX91590.1"/>
    <property type="molecule type" value="Genomic_DNA"/>
</dbReference>
<accession>E4ZJF9</accession>
<dbReference type="Proteomes" id="UP000002668">
    <property type="component" value="Genome"/>
</dbReference>
<protein>
    <submittedName>
        <fullName evidence="1">Predicted protein</fullName>
    </submittedName>
</protein>
<organism evidence="2">
    <name type="scientific">Leptosphaeria maculans (strain JN3 / isolate v23.1.3 / race Av1-4-5-6-7-8)</name>
    <name type="common">Blackleg fungus</name>
    <name type="synonym">Phoma lingam</name>
    <dbReference type="NCBI Taxonomy" id="985895"/>
    <lineage>
        <taxon>Eukaryota</taxon>
        <taxon>Fungi</taxon>
        <taxon>Dikarya</taxon>
        <taxon>Ascomycota</taxon>
        <taxon>Pezizomycotina</taxon>
        <taxon>Dothideomycetes</taxon>
        <taxon>Pleosporomycetidae</taxon>
        <taxon>Pleosporales</taxon>
        <taxon>Pleosporineae</taxon>
        <taxon>Leptosphaeriaceae</taxon>
        <taxon>Plenodomus</taxon>
        <taxon>Plenodomus lingam/Leptosphaeria maculans species complex</taxon>
    </lineage>
</organism>
<dbReference type="HOGENOM" id="CLU_2527871_0_0_1"/>
<gene>
    <name evidence="1" type="ORF">LEMA_uP070980.1</name>
</gene>
<sequence length="84" mass="9643">MLWYRTFPLNCQRHCGQQLECLQRRKCLQRGLKRWTLRLTSKAYCTIASLGEMARSMSSSLSTTGMLHANGKECLRLIDCADTT</sequence>
<dbReference type="InParanoid" id="E4ZJF9"/>
<dbReference type="VEuPathDB" id="FungiDB:LEMA_uP070980.1"/>
<name>E4ZJF9_LEPMJ</name>